<keyword evidence="1" id="KW-0472">Membrane</keyword>
<comment type="subcellular location">
    <subcellularLocation>
        <location evidence="1">Cell membrane</location>
        <topology evidence="1">Peripheral membrane protein</topology>
        <orientation evidence="1">Cytoplasmic side</orientation>
    </subcellularLocation>
</comment>
<dbReference type="InterPro" id="IPR002696">
    <property type="entry name" value="Membr_insert_effic_factor_YidD"/>
</dbReference>
<sequence length="125" mass="13591">MTGRSRAARALISLIQLYRHTISPLRLPTCRFTPTCSQYAVEALTEFGLFRGSWLALVRLLKCGPWHNGGWDPIPDRESHSDATAGSAPEAAEAPEALDLAADVEATAEHRDSPVQQGKKHSSVV</sequence>
<comment type="function">
    <text evidence="1">Could be involved in insertion of integral membrane proteins into the membrane.</text>
</comment>
<dbReference type="PANTHER" id="PTHR33383">
    <property type="entry name" value="MEMBRANE PROTEIN INSERTION EFFICIENCY FACTOR-RELATED"/>
    <property type="match status" value="1"/>
</dbReference>
<feature type="compositionally biased region" description="Low complexity" evidence="2">
    <location>
        <begin position="83"/>
        <end position="105"/>
    </location>
</feature>
<keyword evidence="4" id="KW-1185">Reference proteome</keyword>
<dbReference type="NCBIfam" id="TIGR00278">
    <property type="entry name" value="membrane protein insertion efficiency factor YidD"/>
    <property type="match status" value="1"/>
</dbReference>
<accession>A0A839PYC3</accession>
<comment type="caution">
    <text evidence="3">The sequence shown here is derived from an EMBL/GenBank/DDBJ whole genome shotgun (WGS) entry which is preliminary data.</text>
</comment>
<protein>
    <recommendedName>
        <fullName evidence="1">Putative membrane protein insertion efficiency factor</fullName>
    </recommendedName>
</protein>
<dbReference type="Pfam" id="PF01809">
    <property type="entry name" value="YidD"/>
    <property type="match status" value="1"/>
</dbReference>
<dbReference type="AlphaFoldDB" id="A0A839PYC3"/>
<dbReference type="RefSeq" id="WP_183466291.1">
    <property type="nucleotide sequence ID" value="NZ_JACHVU010000001.1"/>
</dbReference>
<dbReference type="EMBL" id="JACHVU010000001">
    <property type="protein sequence ID" value="MBB2989020.1"/>
    <property type="molecule type" value="Genomic_DNA"/>
</dbReference>
<gene>
    <name evidence="3" type="ORF">FHR72_000477</name>
</gene>
<dbReference type="Proteomes" id="UP000550501">
    <property type="component" value="Unassembled WGS sequence"/>
</dbReference>
<evidence type="ECO:0000256" key="2">
    <source>
        <dbReference type="SAM" id="MobiDB-lite"/>
    </source>
</evidence>
<name>A0A839PYC3_MYCIR</name>
<reference evidence="3 4" key="1">
    <citation type="submission" date="2020-08" db="EMBL/GenBank/DDBJ databases">
        <title>The Agave Microbiome: Exploring the role of microbial communities in plant adaptations to desert environments.</title>
        <authorList>
            <person name="Partida-Martinez L.P."/>
        </authorList>
    </citation>
    <scope>NUCLEOTIDE SEQUENCE [LARGE SCALE GENOMIC DNA]</scope>
    <source>
        <strain evidence="3 4">AT2.18</strain>
    </source>
</reference>
<dbReference type="SMART" id="SM01234">
    <property type="entry name" value="Haemolytic"/>
    <property type="match status" value="1"/>
</dbReference>
<evidence type="ECO:0000313" key="4">
    <source>
        <dbReference type="Proteomes" id="UP000550501"/>
    </source>
</evidence>
<dbReference type="HAMAP" id="MF_00386">
    <property type="entry name" value="UPF0161_YidD"/>
    <property type="match status" value="1"/>
</dbReference>
<comment type="similarity">
    <text evidence="1">Belongs to the UPF0161 family.</text>
</comment>
<keyword evidence="1" id="KW-1003">Cell membrane</keyword>
<feature type="region of interest" description="Disordered" evidence="2">
    <location>
        <begin position="71"/>
        <end position="125"/>
    </location>
</feature>
<dbReference type="PANTHER" id="PTHR33383:SF1">
    <property type="entry name" value="MEMBRANE PROTEIN INSERTION EFFICIENCY FACTOR-RELATED"/>
    <property type="match status" value="1"/>
</dbReference>
<proteinExistence type="inferred from homology"/>
<evidence type="ECO:0000313" key="3">
    <source>
        <dbReference type="EMBL" id="MBB2989020.1"/>
    </source>
</evidence>
<evidence type="ECO:0000256" key="1">
    <source>
        <dbReference type="HAMAP-Rule" id="MF_00386"/>
    </source>
</evidence>
<organism evidence="3 4">
    <name type="scientific">Mycolicibacterium iranicum</name>
    <name type="common">Mycobacterium iranicum</name>
    <dbReference type="NCBI Taxonomy" id="912594"/>
    <lineage>
        <taxon>Bacteria</taxon>
        <taxon>Bacillati</taxon>
        <taxon>Actinomycetota</taxon>
        <taxon>Actinomycetes</taxon>
        <taxon>Mycobacteriales</taxon>
        <taxon>Mycobacteriaceae</taxon>
        <taxon>Mycolicibacterium</taxon>
    </lineage>
</organism>
<dbReference type="GO" id="GO:0005886">
    <property type="term" value="C:plasma membrane"/>
    <property type="evidence" value="ECO:0007669"/>
    <property type="project" value="UniProtKB-SubCell"/>
</dbReference>